<keyword evidence="6" id="KW-0675">Receptor</keyword>
<dbReference type="AlphaFoldDB" id="A0A1N6VVS2"/>
<dbReference type="InterPro" id="IPR008969">
    <property type="entry name" value="CarboxyPept-like_regulatory"/>
</dbReference>
<dbReference type="InterPro" id="IPR012910">
    <property type="entry name" value="Plug_dom"/>
</dbReference>
<reference evidence="7" key="1">
    <citation type="submission" date="2017-01" db="EMBL/GenBank/DDBJ databases">
        <authorList>
            <person name="Varghese N."/>
            <person name="Submissions S."/>
        </authorList>
    </citation>
    <scope>NUCLEOTIDE SEQUENCE [LARGE SCALE GENOMIC DNA]</scope>
    <source>
        <strain evidence="7">DSM 15366</strain>
    </source>
</reference>
<dbReference type="InterPro" id="IPR037066">
    <property type="entry name" value="Plug_dom_sf"/>
</dbReference>
<name>A0A1N6VVS2_9FLAO</name>
<dbReference type="Gene3D" id="2.60.40.1120">
    <property type="entry name" value="Carboxypeptidase-like, regulatory domain"/>
    <property type="match status" value="1"/>
</dbReference>
<dbReference type="RefSeq" id="WP_076548649.1">
    <property type="nucleotide sequence ID" value="NZ_FTMA01000003.1"/>
</dbReference>
<dbReference type="SUPFAM" id="SSF49464">
    <property type="entry name" value="Carboxypeptidase regulatory domain-like"/>
    <property type="match status" value="1"/>
</dbReference>
<dbReference type="Gene3D" id="2.170.130.10">
    <property type="entry name" value="TonB-dependent receptor, plug domain"/>
    <property type="match status" value="1"/>
</dbReference>
<dbReference type="STRING" id="228959.SAMN05421797_103270"/>
<evidence type="ECO:0000313" key="7">
    <source>
        <dbReference type="Proteomes" id="UP000186953"/>
    </source>
</evidence>
<feature type="chain" id="PRO_5012252772" evidence="4">
    <location>
        <begin position="21"/>
        <end position="821"/>
    </location>
</feature>
<evidence type="ECO:0000256" key="1">
    <source>
        <dbReference type="ARBA" id="ARBA00004442"/>
    </source>
</evidence>
<feature type="domain" description="TonB-dependent receptor plug" evidence="5">
    <location>
        <begin position="120"/>
        <end position="216"/>
    </location>
</feature>
<comment type="subcellular location">
    <subcellularLocation>
        <location evidence="1">Cell outer membrane</location>
    </subcellularLocation>
</comment>
<protein>
    <submittedName>
        <fullName evidence="6">TonB-dependent Receptor Plug Domain</fullName>
    </submittedName>
</protein>
<keyword evidence="3" id="KW-0998">Cell outer membrane</keyword>
<dbReference type="Pfam" id="PF07715">
    <property type="entry name" value="Plug"/>
    <property type="match status" value="1"/>
</dbReference>
<dbReference type="EMBL" id="FTMA01000003">
    <property type="protein sequence ID" value="SIQ81848.1"/>
    <property type="molecule type" value="Genomic_DNA"/>
</dbReference>
<keyword evidence="2" id="KW-0472">Membrane</keyword>
<organism evidence="6 7">
    <name type="scientific">Maribacter ulvicola</name>
    <dbReference type="NCBI Taxonomy" id="228959"/>
    <lineage>
        <taxon>Bacteria</taxon>
        <taxon>Pseudomonadati</taxon>
        <taxon>Bacteroidota</taxon>
        <taxon>Flavobacteriia</taxon>
        <taxon>Flavobacteriales</taxon>
        <taxon>Flavobacteriaceae</taxon>
        <taxon>Maribacter</taxon>
    </lineage>
</organism>
<evidence type="ECO:0000259" key="5">
    <source>
        <dbReference type="Pfam" id="PF07715"/>
    </source>
</evidence>
<dbReference type="GO" id="GO:0009279">
    <property type="term" value="C:cell outer membrane"/>
    <property type="evidence" value="ECO:0007669"/>
    <property type="project" value="UniProtKB-SubCell"/>
</dbReference>
<keyword evidence="4" id="KW-0732">Signal</keyword>
<dbReference type="InterPro" id="IPR036942">
    <property type="entry name" value="Beta-barrel_TonB_sf"/>
</dbReference>
<evidence type="ECO:0000256" key="2">
    <source>
        <dbReference type="ARBA" id="ARBA00023136"/>
    </source>
</evidence>
<dbReference type="Gene3D" id="2.40.170.20">
    <property type="entry name" value="TonB-dependent receptor, beta-barrel domain"/>
    <property type="match status" value="1"/>
</dbReference>
<gene>
    <name evidence="6" type="ORF">SAMN05421797_103270</name>
</gene>
<evidence type="ECO:0000256" key="3">
    <source>
        <dbReference type="ARBA" id="ARBA00023237"/>
    </source>
</evidence>
<evidence type="ECO:0000256" key="4">
    <source>
        <dbReference type="SAM" id="SignalP"/>
    </source>
</evidence>
<accession>A0A1N6VVS2</accession>
<keyword evidence="7" id="KW-1185">Reference proteome</keyword>
<dbReference type="Proteomes" id="UP000186953">
    <property type="component" value="Unassembled WGS sequence"/>
</dbReference>
<feature type="signal peptide" evidence="4">
    <location>
        <begin position="1"/>
        <end position="20"/>
    </location>
</feature>
<sequence>MKLHNVLNLILLLCSSIGFAQNATISGIIFGENNTPLANVNISSKGLGTTTNADGFYILEITSDEENTITFSHIAYLDVVLEKLILNTNETFEFNPVLKSDVTQIDGVTVSATGEKEANNILNISPEKIRKIPGANSGVETILKLLPGVSSNNELSTQYAVRGGNYDENLVYINEIEVYRPFLIRSAQQEGLSFINSDLVQNVKFSAGGFQAKYGDKLASVLDIKYKTPTLFSLRADVSFLGASTSLETISKNQKLSSVSGVRYRNNSLLVNSQQTESNFNPAFTDVQSYLTYRFSPKFQLNFLSNLTVNDYKNEPLNRQTNFGTIDNPQALVVYYQGQEINKYTTALGALKGSYFLNENTTLKLISSIYHTTEEEYSDVVAAYELGDVDSNLSSDTAGEVITSRGIGSQFNRTRNDLDALIFNIEHKGFHTMNNSVLEWGAKYTHEDIRDQLRESEFIDSAGYSIRPPRSEFINNEPSEPFDAPLVAYNGLSALNFVKTNRFSGYVQLGTQKTWSNADVYYNIGVRSHHWTVSGTGVEKVSQTVFSPRAQFAIKPDWNKDMLFRLSTGLYHQPPFYRELRDHIGSILPNVKAQKAFHLVAGNEYSFLLWDRPFTLISEAYYKRLENVNPYTLEDVRIRYAANNDAEAYVYGAEVRLNGAFVPGTESWVSLGYLKTEENRNNRGYISRPTDQRVKFAILFQDYIPTIPDLKMYLNLIYQTGVPGGSPSYADPYIFQNRLRDYKRADLGISYIFANKDKQFPKTHWLRNFKELSLGFEIFNLFNNQNSITNTWVRDADSKNEYAVPNYLTARVLNLKLGIRL</sequence>
<dbReference type="OrthoDB" id="1108759at2"/>
<dbReference type="SUPFAM" id="SSF56935">
    <property type="entry name" value="Porins"/>
    <property type="match status" value="1"/>
</dbReference>
<dbReference type="Pfam" id="PF13715">
    <property type="entry name" value="CarbopepD_reg_2"/>
    <property type="match status" value="1"/>
</dbReference>
<evidence type="ECO:0000313" key="6">
    <source>
        <dbReference type="EMBL" id="SIQ81848.1"/>
    </source>
</evidence>
<proteinExistence type="predicted"/>